<dbReference type="AlphaFoldDB" id="A0A183JKD0"/>
<name>A0A183JKD0_9TREM</name>
<proteinExistence type="predicted"/>
<dbReference type="WBParaSite" id="SCUD_0000315901-mRNA-1">
    <property type="protein sequence ID" value="SCUD_0000315901-mRNA-1"/>
    <property type="gene ID" value="SCUD_0000315901"/>
</dbReference>
<accession>A0A183JKD0</accession>
<dbReference type="EMBL" id="UZAK01003455">
    <property type="protein sequence ID" value="VDO79820.1"/>
    <property type="molecule type" value="Genomic_DNA"/>
</dbReference>
<sequence length="44" mass="5028">MVKRHCSKLPEISDFKASSKVFLLKLLYSRHTAFKCSGDRVAKT</sequence>
<reference evidence="3" key="1">
    <citation type="submission" date="2016-06" db="UniProtKB">
        <authorList>
            <consortium name="WormBaseParasite"/>
        </authorList>
    </citation>
    <scope>IDENTIFICATION</scope>
</reference>
<evidence type="ECO:0000313" key="3">
    <source>
        <dbReference type="WBParaSite" id="SCUD_0000315901-mRNA-1"/>
    </source>
</evidence>
<gene>
    <name evidence="1" type="ORF">SCUD_LOCUS3159</name>
</gene>
<organism evidence="3">
    <name type="scientific">Schistosoma curassoni</name>
    <dbReference type="NCBI Taxonomy" id="6186"/>
    <lineage>
        <taxon>Eukaryota</taxon>
        <taxon>Metazoa</taxon>
        <taxon>Spiralia</taxon>
        <taxon>Lophotrochozoa</taxon>
        <taxon>Platyhelminthes</taxon>
        <taxon>Trematoda</taxon>
        <taxon>Digenea</taxon>
        <taxon>Strigeidida</taxon>
        <taxon>Schistosomatoidea</taxon>
        <taxon>Schistosomatidae</taxon>
        <taxon>Schistosoma</taxon>
    </lineage>
</organism>
<keyword evidence="2" id="KW-1185">Reference proteome</keyword>
<reference evidence="1 2" key="2">
    <citation type="submission" date="2018-11" db="EMBL/GenBank/DDBJ databases">
        <authorList>
            <consortium name="Pathogen Informatics"/>
        </authorList>
    </citation>
    <scope>NUCLEOTIDE SEQUENCE [LARGE SCALE GENOMIC DNA]</scope>
    <source>
        <strain evidence="1">Dakar</strain>
        <strain evidence="2">Dakar, Senegal</strain>
    </source>
</reference>
<evidence type="ECO:0000313" key="2">
    <source>
        <dbReference type="Proteomes" id="UP000279833"/>
    </source>
</evidence>
<dbReference type="Proteomes" id="UP000279833">
    <property type="component" value="Unassembled WGS sequence"/>
</dbReference>
<evidence type="ECO:0000313" key="1">
    <source>
        <dbReference type="EMBL" id="VDO79820.1"/>
    </source>
</evidence>
<protein>
    <submittedName>
        <fullName evidence="1 3">Uncharacterized protein</fullName>
    </submittedName>
</protein>